<keyword evidence="1" id="KW-0812">Transmembrane</keyword>
<evidence type="ECO:0000256" key="2">
    <source>
        <dbReference type="SAM" id="SignalP"/>
    </source>
</evidence>
<keyword evidence="4" id="KW-1185">Reference proteome</keyword>
<organism evidence="3 4">
    <name type="scientific">Variovorax dokdonensis</name>
    <dbReference type="NCBI Taxonomy" id="344883"/>
    <lineage>
        <taxon>Bacteria</taxon>
        <taxon>Pseudomonadati</taxon>
        <taxon>Pseudomonadota</taxon>
        <taxon>Betaproteobacteria</taxon>
        <taxon>Burkholderiales</taxon>
        <taxon>Comamonadaceae</taxon>
        <taxon>Variovorax</taxon>
    </lineage>
</organism>
<name>A0ABT7NGZ8_9BURK</name>
<dbReference type="InterPro" id="IPR025489">
    <property type="entry name" value="DUF4381"/>
</dbReference>
<sequence>MTRARIYAPSSLAAFAFVGRAAAQSGASSATTQQAADKTVSITALADPVSAEPVSWMPQATGWKVLAALVLLAVLWLLWRAARKWWRDRYRRDALAELRQLEANWQRDPANAVPVLVALPALIKRCALSAWPREKVAGCSGAAWASFLESHAGHALHGAQALNPLVRELQYQDEAHLARVSADDVRMLIDASREWIVGHVSA</sequence>
<dbReference type="Pfam" id="PF14316">
    <property type="entry name" value="DUF4381"/>
    <property type="match status" value="1"/>
</dbReference>
<accession>A0ABT7NGZ8</accession>
<dbReference type="EMBL" id="JASZYV010000006">
    <property type="protein sequence ID" value="MDM0047201.1"/>
    <property type="molecule type" value="Genomic_DNA"/>
</dbReference>
<feature type="signal peptide" evidence="2">
    <location>
        <begin position="1"/>
        <end position="23"/>
    </location>
</feature>
<keyword evidence="1" id="KW-0472">Membrane</keyword>
<proteinExistence type="predicted"/>
<gene>
    <name evidence="3" type="ORF">QTH91_22100</name>
</gene>
<protein>
    <submittedName>
        <fullName evidence="3">DUF4381 domain-containing protein</fullName>
    </submittedName>
</protein>
<feature type="chain" id="PRO_5046941914" evidence="2">
    <location>
        <begin position="24"/>
        <end position="202"/>
    </location>
</feature>
<keyword evidence="1" id="KW-1133">Transmembrane helix</keyword>
<comment type="caution">
    <text evidence="3">The sequence shown here is derived from an EMBL/GenBank/DDBJ whole genome shotgun (WGS) entry which is preliminary data.</text>
</comment>
<evidence type="ECO:0000313" key="4">
    <source>
        <dbReference type="Proteomes" id="UP001174908"/>
    </source>
</evidence>
<feature type="transmembrane region" description="Helical" evidence="1">
    <location>
        <begin position="63"/>
        <end position="82"/>
    </location>
</feature>
<evidence type="ECO:0000313" key="3">
    <source>
        <dbReference type="EMBL" id="MDM0047201.1"/>
    </source>
</evidence>
<evidence type="ECO:0000256" key="1">
    <source>
        <dbReference type="SAM" id="Phobius"/>
    </source>
</evidence>
<reference evidence="3" key="1">
    <citation type="submission" date="2023-06" db="EMBL/GenBank/DDBJ databases">
        <authorList>
            <person name="Jiang Y."/>
            <person name="Liu Q."/>
        </authorList>
    </citation>
    <scope>NUCLEOTIDE SEQUENCE</scope>
    <source>
        <strain evidence="3">CGMCC 1.12089</strain>
    </source>
</reference>
<keyword evidence="2" id="KW-0732">Signal</keyword>
<dbReference type="RefSeq" id="WP_286662318.1">
    <property type="nucleotide sequence ID" value="NZ_JASZYV010000006.1"/>
</dbReference>
<dbReference type="Proteomes" id="UP001174908">
    <property type="component" value="Unassembled WGS sequence"/>
</dbReference>